<dbReference type="InterPro" id="IPR001296">
    <property type="entry name" value="Glyco_trans_1"/>
</dbReference>
<dbReference type="PANTHER" id="PTHR46401">
    <property type="entry name" value="GLYCOSYLTRANSFERASE WBBK-RELATED"/>
    <property type="match status" value="1"/>
</dbReference>
<feature type="domain" description="Glycosyl transferase family 1" evidence="2">
    <location>
        <begin position="191"/>
        <end position="348"/>
    </location>
</feature>
<sequence length="370" mass="42918">MIIGVDGNEANVEKRVGVSVYTYELLKYFQKKASNDTQFIIYLRVNPESSMPVETQFFKYRVVKGPLWSQIFLPIDLYLNRKINVFFSPAHYTPRFCPIPLVVSIHDLAYEYYPDEFLKKDLYKLKNWTKHAVSQAKRIIAVSNNTKKDIVKFYKIPKEKIDVVYNGYTNRITLDTLHASRSNLNTKYQILNTKYLLYVGTIQPRKNLLTLIEAFHLLLHDKPDFKLVIAGKKGWMYDEIYQKVEKLKLTDKIMFTGYINESELSFLYQNAAIYVLPSLYEGFGIPILEAMSHGCPVICSNVSSLPEIGANACLYVNPNDKIELKLKIVKLIEDRELRADLIEKGKQRIKKFSWEKCGIETLAILQRVAI</sequence>
<dbReference type="Proteomes" id="UP000177418">
    <property type="component" value="Unassembled WGS sequence"/>
</dbReference>
<evidence type="ECO:0008006" key="6">
    <source>
        <dbReference type="Google" id="ProtNLM"/>
    </source>
</evidence>
<dbReference type="Gene3D" id="3.40.50.2000">
    <property type="entry name" value="Glycogen Phosphorylase B"/>
    <property type="match status" value="2"/>
</dbReference>
<evidence type="ECO:0000313" key="4">
    <source>
        <dbReference type="EMBL" id="OGK54621.1"/>
    </source>
</evidence>
<dbReference type="Pfam" id="PF00534">
    <property type="entry name" value="Glycos_transf_1"/>
    <property type="match status" value="1"/>
</dbReference>
<dbReference type="Pfam" id="PF13439">
    <property type="entry name" value="Glyco_transf_4"/>
    <property type="match status" value="1"/>
</dbReference>
<reference evidence="4 5" key="1">
    <citation type="journal article" date="2016" name="Nat. Commun.">
        <title>Thousands of microbial genomes shed light on interconnected biogeochemical processes in an aquifer system.</title>
        <authorList>
            <person name="Anantharaman K."/>
            <person name="Brown C.T."/>
            <person name="Hug L.A."/>
            <person name="Sharon I."/>
            <person name="Castelle C.J."/>
            <person name="Probst A.J."/>
            <person name="Thomas B.C."/>
            <person name="Singh A."/>
            <person name="Wilkins M.J."/>
            <person name="Karaoz U."/>
            <person name="Brodie E.L."/>
            <person name="Williams K.H."/>
            <person name="Hubbard S.S."/>
            <person name="Banfield J.F."/>
        </authorList>
    </citation>
    <scope>NUCLEOTIDE SEQUENCE [LARGE SCALE GENOMIC DNA]</scope>
</reference>
<keyword evidence="1" id="KW-0808">Transferase</keyword>
<comment type="caution">
    <text evidence="4">The sequence shown here is derived from an EMBL/GenBank/DDBJ whole genome shotgun (WGS) entry which is preliminary data.</text>
</comment>
<dbReference type="AlphaFoldDB" id="A0A1F7JG63"/>
<dbReference type="InterPro" id="IPR028098">
    <property type="entry name" value="Glyco_trans_4-like_N"/>
</dbReference>
<dbReference type="FunFam" id="3.40.50.2000:FF:000119">
    <property type="entry name" value="Glycosyl transferase group 1"/>
    <property type="match status" value="1"/>
</dbReference>
<dbReference type="GO" id="GO:0009103">
    <property type="term" value="P:lipopolysaccharide biosynthetic process"/>
    <property type="evidence" value="ECO:0007669"/>
    <property type="project" value="TreeGrafter"/>
</dbReference>
<dbReference type="GO" id="GO:0016757">
    <property type="term" value="F:glycosyltransferase activity"/>
    <property type="evidence" value="ECO:0007669"/>
    <property type="project" value="InterPro"/>
</dbReference>
<evidence type="ECO:0000259" key="2">
    <source>
        <dbReference type="Pfam" id="PF00534"/>
    </source>
</evidence>
<gene>
    <name evidence="4" type="ORF">A3H78_01915</name>
</gene>
<proteinExistence type="predicted"/>
<accession>A0A1F7JG63</accession>
<name>A0A1F7JG63_9BACT</name>
<evidence type="ECO:0000313" key="5">
    <source>
        <dbReference type="Proteomes" id="UP000177418"/>
    </source>
</evidence>
<feature type="domain" description="Glycosyltransferase subfamily 4-like N-terminal" evidence="3">
    <location>
        <begin position="17"/>
        <end position="167"/>
    </location>
</feature>
<dbReference type="EMBL" id="MGAV01000014">
    <property type="protein sequence ID" value="OGK54621.1"/>
    <property type="molecule type" value="Genomic_DNA"/>
</dbReference>
<evidence type="ECO:0000259" key="3">
    <source>
        <dbReference type="Pfam" id="PF13439"/>
    </source>
</evidence>
<dbReference type="PANTHER" id="PTHR46401:SF2">
    <property type="entry name" value="GLYCOSYLTRANSFERASE WBBK-RELATED"/>
    <property type="match status" value="1"/>
</dbReference>
<dbReference type="CDD" id="cd03809">
    <property type="entry name" value="GT4_MtfB-like"/>
    <property type="match status" value="1"/>
</dbReference>
<evidence type="ECO:0000256" key="1">
    <source>
        <dbReference type="ARBA" id="ARBA00022679"/>
    </source>
</evidence>
<dbReference type="SUPFAM" id="SSF53756">
    <property type="entry name" value="UDP-Glycosyltransferase/glycogen phosphorylase"/>
    <property type="match status" value="1"/>
</dbReference>
<protein>
    <recommendedName>
        <fullName evidence="6">Glycosyl transferase family 1 domain-containing protein</fullName>
    </recommendedName>
</protein>
<organism evidence="4 5">
    <name type="scientific">Candidatus Roizmanbacteria bacterium RIFCSPLOWO2_02_FULL_36_11</name>
    <dbReference type="NCBI Taxonomy" id="1802071"/>
    <lineage>
        <taxon>Bacteria</taxon>
        <taxon>Candidatus Roizmaniibacteriota</taxon>
    </lineage>
</organism>